<feature type="transmembrane region" description="Helical" evidence="7">
    <location>
        <begin position="129"/>
        <end position="148"/>
    </location>
</feature>
<dbReference type="SUPFAM" id="SSF103473">
    <property type="entry name" value="MFS general substrate transporter"/>
    <property type="match status" value="1"/>
</dbReference>
<dbReference type="Gene3D" id="1.20.1250.20">
    <property type="entry name" value="MFS general substrate transporter like domains"/>
    <property type="match status" value="1"/>
</dbReference>
<comment type="subcellular location">
    <subcellularLocation>
        <location evidence="1 7">Membrane</location>
        <topology evidence="1 7">Multi-pass membrane protein</topology>
    </subcellularLocation>
</comment>
<keyword evidence="6 7" id="KW-0472">Membrane</keyword>
<evidence type="ECO:0000313" key="9">
    <source>
        <dbReference type="EMBL" id="KAK8384992.1"/>
    </source>
</evidence>
<organism evidence="9 10">
    <name type="scientific">Scylla paramamosain</name>
    <name type="common">Mud crab</name>
    <dbReference type="NCBI Taxonomy" id="85552"/>
    <lineage>
        <taxon>Eukaryota</taxon>
        <taxon>Metazoa</taxon>
        <taxon>Ecdysozoa</taxon>
        <taxon>Arthropoda</taxon>
        <taxon>Crustacea</taxon>
        <taxon>Multicrustacea</taxon>
        <taxon>Malacostraca</taxon>
        <taxon>Eumalacostraca</taxon>
        <taxon>Eucarida</taxon>
        <taxon>Decapoda</taxon>
        <taxon>Pleocyemata</taxon>
        <taxon>Brachyura</taxon>
        <taxon>Eubrachyura</taxon>
        <taxon>Portunoidea</taxon>
        <taxon>Portunidae</taxon>
        <taxon>Portuninae</taxon>
        <taxon>Scylla</taxon>
    </lineage>
</organism>
<comment type="function">
    <text evidence="7">May be involved in iron transport and iron homeostasis.</text>
</comment>
<feature type="transmembrane region" description="Helical" evidence="7">
    <location>
        <begin position="254"/>
        <end position="279"/>
    </location>
</feature>
<dbReference type="PANTHER" id="PTHR11660">
    <property type="entry name" value="SOLUTE CARRIER FAMILY 40 MEMBER"/>
    <property type="match status" value="1"/>
</dbReference>
<evidence type="ECO:0000256" key="1">
    <source>
        <dbReference type="ARBA" id="ARBA00004141"/>
    </source>
</evidence>
<dbReference type="AlphaFoldDB" id="A0AAW0TEK0"/>
<dbReference type="CDD" id="cd17480">
    <property type="entry name" value="MFS_SLC40A1_like"/>
    <property type="match status" value="1"/>
</dbReference>
<evidence type="ECO:0000256" key="3">
    <source>
        <dbReference type="ARBA" id="ARBA00022448"/>
    </source>
</evidence>
<evidence type="ECO:0000256" key="6">
    <source>
        <dbReference type="ARBA" id="ARBA00023136"/>
    </source>
</evidence>
<dbReference type="Proteomes" id="UP001487740">
    <property type="component" value="Unassembled WGS sequence"/>
</dbReference>
<dbReference type="GO" id="GO:0005381">
    <property type="term" value="F:iron ion transmembrane transporter activity"/>
    <property type="evidence" value="ECO:0007669"/>
    <property type="project" value="UniProtKB-UniRule"/>
</dbReference>
<name>A0AAW0TEK0_SCYPA</name>
<dbReference type="EMBL" id="JARAKH010000034">
    <property type="protein sequence ID" value="KAK8384992.1"/>
    <property type="molecule type" value="Genomic_DNA"/>
</dbReference>
<feature type="compositionally biased region" description="Basic and acidic residues" evidence="8">
    <location>
        <begin position="336"/>
        <end position="345"/>
    </location>
</feature>
<evidence type="ECO:0000256" key="7">
    <source>
        <dbReference type="RuleBase" id="RU365065"/>
    </source>
</evidence>
<keyword evidence="4 7" id="KW-0812">Transmembrane</keyword>
<dbReference type="EMBL" id="JARAKH010000034">
    <property type="protein sequence ID" value="KAK8384990.1"/>
    <property type="molecule type" value="Genomic_DNA"/>
</dbReference>
<protein>
    <recommendedName>
        <fullName evidence="7">Solute carrier family 40 member</fullName>
    </recommendedName>
</protein>
<feature type="transmembrane region" description="Helical" evidence="7">
    <location>
        <begin position="373"/>
        <end position="391"/>
    </location>
</feature>
<accession>A0AAW0TEK0</accession>
<feature type="region of interest" description="Disordered" evidence="8">
    <location>
        <begin position="1"/>
        <end position="76"/>
    </location>
</feature>
<keyword evidence="5 7" id="KW-1133">Transmembrane helix</keyword>
<feature type="transmembrane region" description="Helical" evidence="7">
    <location>
        <begin position="194"/>
        <end position="214"/>
    </location>
</feature>
<feature type="region of interest" description="Disordered" evidence="8">
    <location>
        <begin position="305"/>
        <end position="348"/>
    </location>
</feature>
<dbReference type="EMBL" id="JARAKH010000034">
    <property type="protein sequence ID" value="KAK8384991.1"/>
    <property type="molecule type" value="Genomic_DNA"/>
</dbReference>
<sequence>MTATSEEAGVECPQEDVPRAEDKPDDASRSRVTAVAPCLSSGPEEGEKSGGSNTGEKENAAVSDDAGGGGVDAGKGVEEEEEARWWCCRSFNERLQVYASHFLSSWGDRMWMFAGGIFLLEVTPGSLRLAAIYGAALALTVIVLGAPVGRWVDRTSRLRAAQLSLSVQNLMVCLCAALLVLITSYPNLFREWDGWALVVAEAGVILTACVAQIGTLGSKLAIEKDWILVICGRDKTQLARMNSVLRTVDLSTEVLAPVIVGAVMTSFGLMVGGIVIAAWNVGSLLVEYGLLHHLFYSNPHLQKSKGEVNNEGGSGEGEENIGSEGDKSSQELPDMEAERQRRREGQGMSQALERLTVAWSAWRAYMHHPVRNAGLGLALLFMTVLAFDNYSRAFVYDSGVSETVLGLLTAVASLFGIFGSLAFPVLRKKVGLVKTGLVGFCCETLCLTLCVASVFAPGSPFDASAILYGPITPGKAPTLPNAPAIPAASPATPQYGFNASSVLSDSRSLVVDFNSTLEEQLPPDLDSGVQEEEEERDFTFVILFMTGIITSRFGLWLADLTVTQILQEGVEEGQRGAINGVQSSLNQSLDLLRSVLLIILPRRETFGFLVLLSFLFVSMAFLMFASYVRTFLINSTKPAAVPEGHQLKPADV</sequence>
<dbReference type="InterPro" id="IPR009716">
    <property type="entry name" value="Ferroportin-1"/>
</dbReference>
<dbReference type="InterPro" id="IPR036259">
    <property type="entry name" value="MFS_trans_sf"/>
</dbReference>
<feature type="transmembrane region" description="Helical" evidence="7">
    <location>
        <begin position="606"/>
        <end position="628"/>
    </location>
</feature>
<proteinExistence type="inferred from homology"/>
<evidence type="ECO:0000313" key="10">
    <source>
        <dbReference type="Proteomes" id="UP001487740"/>
    </source>
</evidence>
<keyword evidence="10" id="KW-1185">Reference proteome</keyword>
<evidence type="ECO:0000256" key="5">
    <source>
        <dbReference type="ARBA" id="ARBA00022989"/>
    </source>
</evidence>
<evidence type="ECO:0000256" key="2">
    <source>
        <dbReference type="ARBA" id="ARBA00006279"/>
    </source>
</evidence>
<feature type="transmembrane region" description="Helical" evidence="7">
    <location>
        <begin position="160"/>
        <end position="182"/>
    </location>
</feature>
<dbReference type="Pfam" id="PF06963">
    <property type="entry name" value="FPN1"/>
    <property type="match status" value="1"/>
</dbReference>
<evidence type="ECO:0000256" key="4">
    <source>
        <dbReference type="ARBA" id="ARBA00022692"/>
    </source>
</evidence>
<comment type="similarity">
    <text evidence="2 7">Belongs to the ferroportin (FP) (TC 2.A.100) family. SLC40A subfamily.</text>
</comment>
<comment type="caution">
    <text evidence="9">The sequence shown here is derived from an EMBL/GenBank/DDBJ whole genome shotgun (WGS) entry which is preliminary data.</text>
</comment>
<keyword evidence="7" id="KW-0406">Ion transport</keyword>
<gene>
    <name evidence="9" type="ORF">O3P69_014512</name>
</gene>
<feature type="transmembrane region" description="Helical" evidence="7">
    <location>
        <begin position="403"/>
        <end position="425"/>
    </location>
</feature>
<reference evidence="9 10" key="1">
    <citation type="submission" date="2023-03" db="EMBL/GenBank/DDBJ databases">
        <title>High-quality genome of Scylla paramamosain provides insights in environmental adaptation.</title>
        <authorList>
            <person name="Zhang L."/>
        </authorList>
    </citation>
    <scope>NUCLEOTIDE SEQUENCE [LARGE SCALE GENOMIC DNA]</scope>
    <source>
        <strain evidence="9">LZ_2023a</strain>
        <tissue evidence="9">Muscle</tissue>
    </source>
</reference>
<dbReference type="GO" id="GO:0016020">
    <property type="term" value="C:membrane"/>
    <property type="evidence" value="ECO:0007669"/>
    <property type="project" value="UniProtKB-SubCell"/>
</dbReference>
<evidence type="ECO:0000256" key="8">
    <source>
        <dbReference type="SAM" id="MobiDB-lite"/>
    </source>
</evidence>
<feature type="compositionally biased region" description="Basic and acidic residues" evidence="8">
    <location>
        <begin position="16"/>
        <end position="29"/>
    </location>
</feature>
<dbReference type="PANTHER" id="PTHR11660:SF57">
    <property type="entry name" value="SOLUTE CARRIER FAMILY 40 MEMBER"/>
    <property type="match status" value="1"/>
</dbReference>
<keyword evidence="3 7" id="KW-0813">Transport</keyword>
<comment type="caution">
    <text evidence="7">Lacks conserved residue(s) required for the propagation of feature annotation.</text>
</comment>